<comment type="caution">
    <text evidence="2">The sequence shown here is derived from an EMBL/GenBank/DDBJ whole genome shotgun (WGS) entry which is preliminary data.</text>
</comment>
<feature type="compositionally biased region" description="Basic and acidic residues" evidence="1">
    <location>
        <begin position="32"/>
        <end position="44"/>
    </location>
</feature>
<evidence type="ECO:0000313" key="3">
    <source>
        <dbReference type="Proteomes" id="UP000030856"/>
    </source>
</evidence>
<evidence type="ECO:0000313" key="2">
    <source>
        <dbReference type="EMBL" id="KHF23982.1"/>
    </source>
</evidence>
<proteinExistence type="predicted"/>
<reference evidence="2 3" key="1">
    <citation type="journal article" date="2014" name="BMC Genomics">
        <title>The genome of the intracellular bacterium of the coastal bivalve, Solemya velum: a blueprint for thriving in and out of symbiosis.</title>
        <authorList>
            <person name="Dmytrenko O."/>
            <person name="Russell S.L."/>
            <person name="Loo W.T."/>
            <person name="Fontanez K.M."/>
            <person name="Liao L."/>
            <person name="Roeselers G."/>
            <person name="Sharma R."/>
            <person name="Stewart F.J."/>
            <person name="Newton I.L."/>
            <person name="Woyke T."/>
            <person name="Wu D."/>
            <person name="Lang J.M."/>
            <person name="Eisen J.A."/>
            <person name="Cavanaugh C.M."/>
        </authorList>
    </citation>
    <scope>NUCLEOTIDE SEQUENCE [LARGE SCALE GENOMIC DNA]</scope>
    <source>
        <strain evidence="2 3">WH</strain>
    </source>
</reference>
<gene>
    <name evidence="2" type="ORF">JV46_00140</name>
</gene>
<protein>
    <submittedName>
        <fullName evidence="2">Uncharacterized protein</fullName>
    </submittedName>
</protein>
<accession>A0A0B0H5P7</accession>
<keyword evidence="3" id="KW-1185">Reference proteome</keyword>
<feature type="region of interest" description="Disordered" evidence="1">
    <location>
        <begin position="32"/>
        <end position="51"/>
    </location>
</feature>
<dbReference type="AlphaFoldDB" id="A0A0B0H5P7"/>
<name>A0A0B0H5P7_SOVGS</name>
<organism evidence="2 3">
    <name type="scientific">Solemya velum gill symbiont</name>
    <dbReference type="NCBI Taxonomy" id="2340"/>
    <lineage>
        <taxon>Bacteria</taxon>
        <taxon>Pseudomonadati</taxon>
        <taxon>Pseudomonadota</taxon>
        <taxon>Gammaproteobacteria</taxon>
        <taxon>sulfur-oxidizing symbionts</taxon>
    </lineage>
</organism>
<sequence>MWAKYRITYAKHCESMEVENIQSIVWSEGRRTETAKITPTRDSEGEGQVTE</sequence>
<dbReference type="Proteomes" id="UP000030856">
    <property type="component" value="Unassembled WGS sequence"/>
</dbReference>
<evidence type="ECO:0000256" key="1">
    <source>
        <dbReference type="SAM" id="MobiDB-lite"/>
    </source>
</evidence>
<dbReference type="EMBL" id="JRAA01000009">
    <property type="protein sequence ID" value="KHF23982.1"/>
    <property type="molecule type" value="Genomic_DNA"/>
</dbReference>